<gene>
    <name evidence="3" type="ORF">IBL25_14740</name>
</gene>
<feature type="chain" id="PRO_5046225815" evidence="2">
    <location>
        <begin position="23"/>
        <end position="176"/>
    </location>
</feature>
<organism evidence="3 4">
    <name type="scientific">Pseudoroseomonas ludipueritiae</name>
    <dbReference type="NCBI Taxonomy" id="198093"/>
    <lineage>
        <taxon>Bacteria</taxon>
        <taxon>Pseudomonadati</taxon>
        <taxon>Pseudomonadota</taxon>
        <taxon>Alphaproteobacteria</taxon>
        <taxon>Acetobacterales</taxon>
        <taxon>Acetobacteraceae</taxon>
        <taxon>Pseudoroseomonas</taxon>
    </lineage>
</organism>
<dbReference type="Proteomes" id="UP000603940">
    <property type="component" value="Unassembled WGS sequence"/>
</dbReference>
<reference evidence="3 4" key="1">
    <citation type="journal article" date="2009" name="Int. J. Syst. Evol. Microbiol.">
        <title>Transfer of Teichococcus ludipueritiae and Muricoccus roseus to the genus Roseomonas, as Roseomonas ludipueritiae comb. nov. and Roseomonas rosea comb. nov., respectively, and emended description of the genus Roseomonas.</title>
        <authorList>
            <person name="Sanchez-Porro C."/>
            <person name="Gallego V."/>
            <person name="Busse H.J."/>
            <person name="Kampfer P."/>
            <person name="Ventosa A."/>
        </authorList>
    </citation>
    <scope>NUCLEOTIDE SEQUENCE [LARGE SCALE GENOMIC DNA]</scope>
    <source>
        <strain evidence="3 4">DSM 14915</strain>
    </source>
</reference>
<dbReference type="RefSeq" id="WP_187779306.1">
    <property type="nucleotide sequence ID" value="NZ_JACTUZ010000066.1"/>
</dbReference>
<comment type="caution">
    <text evidence="3">The sequence shown here is derived from an EMBL/GenBank/DDBJ whole genome shotgun (WGS) entry which is preliminary data.</text>
</comment>
<evidence type="ECO:0000256" key="1">
    <source>
        <dbReference type="SAM" id="MobiDB-lite"/>
    </source>
</evidence>
<name>A0ABR7R9V0_9PROT</name>
<evidence type="ECO:0000256" key="2">
    <source>
        <dbReference type="SAM" id="SignalP"/>
    </source>
</evidence>
<feature type="compositionally biased region" description="Basic and acidic residues" evidence="1">
    <location>
        <begin position="72"/>
        <end position="85"/>
    </location>
</feature>
<evidence type="ECO:0000313" key="3">
    <source>
        <dbReference type="EMBL" id="MBC9178200.1"/>
    </source>
</evidence>
<keyword evidence="4" id="KW-1185">Reference proteome</keyword>
<keyword evidence="2" id="KW-0732">Signal</keyword>
<feature type="region of interest" description="Disordered" evidence="1">
    <location>
        <begin position="19"/>
        <end position="94"/>
    </location>
</feature>
<dbReference type="EMBL" id="JACTUZ010000066">
    <property type="protein sequence ID" value="MBC9178200.1"/>
    <property type="molecule type" value="Genomic_DNA"/>
</dbReference>
<sequence>MQTTKLALALGLGLTLAGGVQAQPGSGAAPGTSATQAPAPQPNRPQSDSRVGQSPQPQAANLRDYANLLKEAQQRLETAVERSGDEPAANDQKAVTPAWMDLKAAAQAAYDAVNRAPPAIRNDNLYDEGSTQIRQNLGVITQSMRPENGREAAKRLLDDMRKYTAEVSRRAEASPG</sequence>
<accession>A0ABR7R9V0</accession>
<feature type="signal peptide" evidence="2">
    <location>
        <begin position="1"/>
        <end position="22"/>
    </location>
</feature>
<evidence type="ECO:0000313" key="4">
    <source>
        <dbReference type="Proteomes" id="UP000603940"/>
    </source>
</evidence>
<proteinExistence type="predicted"/>
<feature type="compositionally biased region" description="Polar residues" evidence="1">
    <location>
        <begin position="32"/>
        <end position="59"/>
    </location>
</feature>
<protein>
    <submittedName>
        <fullName evidence="3">Uncharacterized protein</fullName>
    </submittedName>
</protein>